<evidence type="ECO:0008006" key="6">
    <source>
        <dbReference type="Google" id="ProtNLM"/>
    </source>
</evidence>
<dbReference type="PROSITE" id="PS51543">
    <property type="entry name" value="FYRC"/>
    <property type="match status" value="1"/>
</dbReference>
<evidence type="ECO:0000256" key="2">
    <source>
        <dbReference type="ARBA" id="ARBA00023242"/>
    </source>
</evidence>
<dbReference type="InterPro" id="IPR040092">
    <property type="entry name" value="TBRG1"/>
</dbReference>
<dbReference type="EMBL" id="JAATIQ010000239">
    <property type="protein sequence ID" value="KAF4367894.1"/>
    <property type="molecule type" value="Genomic_DNA"/>
</dbReference>
<accession>A0A7J6FB42</accession>
<dbReference type="GO" id="GO:0051726">
    <property type="term" value="P:regulation of cell cycle"/>
    <property type="evidence" value="ECO:0007669"/>
    <property type="project" value="TreeGrafter"/>
</dbReference>
<gene>
    <name evidence="4" type="ORF">G4B88_003894</name>
</gene>
<organism evidence="4 5">
    <name type="scientific">Cannabis sativa</name>
    <name type="common">Hemp</name>
    <name type="synonym">Marijuana</name>
    <dbReference type="NCBI Taxonomy" id="3483"/>
    <lineage>
        <taxon>Eukaryota</taxon>
        <taxon>Viridiplantae</taxon>
        <taxon>Streptophyta</taxon>
        <taxon>Embryophyta</taxon>
        <taxon>Tracheophyta</taxon>
        <taxon>Spermatophyta</taxon>
        <taxon>Magnoliopsida</taxon>
        <taxon>eudicotyledons</taxon>
        <taxon>Gunneridae</taxon>
        <taxon>Pentapetalae</taxon>
        <taxon>rosids</taxon>
        <taxon>fabids</taxon>
        <taxon>Rosales</taxon>
        <taxon>Cannabaceae</taxon>
        <taxon>Cannabis</taxon>
    </lineage>
</organism>
<dbReference type="PANTHER" id="PTHR22715:SF1">
    <property type="entry name" value="DNA BINDING PROTEIN"/>
    <property type="match status" value="1"/>
</dbReference>
<comment type="caution">
    <text evidence="4">The sequence shown here is derived from an EMBL/GenBank/DDBJ whole genome shotgun (WGS) entry which is preliminary data.</text>
</comment>
<dbReference type="InterPro" id="IPR036322">
    <property type="entry name" value="WD40_repeat_dom_sf"/>
</dbReference>
<keyword evidence="2" id="KW-0539">Nucleus</keyword>
<dbReference type="AlphaFoldDB" id="A0A7J6FB42"/>
<reference evidence="4 5" key="1">
    <citation type="journal article" date="2020" name="bioRxiv">
        <title>Sequence and annotation of 42 cannabis genomes reveals extensive copy number variation in cannabinoid synthesis and pathogen resistance genes.</title>
        <authorList>
            <person name="Mckernan K.J."/>
            <person name="Helbert Y."/>
            <person name="Kane L.T."/>
            <person name="Ebling H."/>
            <person name="Zhang L."/>
            <person name="Liu B."/>
            <person name="Eaton Z."/>
            <person name="Mclaughlin S."/>
            <person name="Kingan S."/>
            <person name="Baybayan P."/>
            <person name="Concepcion G."/>
            <person name="Jordan M."/>
            <person name="Riva A."/>
            <person name="Barbazuk W."/>
            <person name="Harkins T."/>
        </authorList>
    </citation>
    <scope>NUCLEOTIDE SEQUENCE [LARGE SCALE GENOMIC DNA]</scope>
    <source>
        <strain evidence="5">cv. Jamaican Lion 4</strain>
        <tissue evidence="4">Leaf</tissue>
    </source>
</reference>
<keyword evidence="5" id="KW-1185">Reference proteome</keyword>
<dbReference type="GO" id="GO:0005634">
    <property type="term" value="C:nucleus"/>
    <property type="evidence" value="ECO:0007669"/>
    <property type="project" value="UniProtKB-SubCell"/>
</dbReference>
<evidence type="ECO:0000256" key="3">
    <source>
        <dbReference type="SAM" id="MobiDB-lite"/>
    </source>
</evidence>
<protein>
    <recommendedName>
        <fullName evidence="6">FYR C-terminal domain-containing protein</fullName>
    </recommendedName>
</protein>
<dbReference type="Proteomes" id="UP000583929">
    <property type="component" value="Unassembled WGS sequence"/>
</dbReference>
<evidence type="ECO:0000313" key="4">
    <source>
        <dbReference type="EMBL" id="KAF4367894.1"/>
    </source>
</evidence>
<dbReference type="InterPro" id="IPR003889">
    <property type="entry name" value="FYrich_C"/>
</dbReference>
<dbReference type="Pfam" id="PF05965">
    <property type="entry name" value="FYRC"/>
    <property type="match status" value="1"/>
</dbReference>
<name>A0A7J6FB42_CANSA</name>
<comment type="subcellular location">
    <subcellularLocation>
        <location evidence="1">Nucleus</location>
    </subcellularLocation>
</comment>
<sequence length="1229" mass="134692">MKKLKGKDDKPDGLEITSIGSLYGGPLDKKYWSSSRGKDRYPYPVGYQAVRAHNGSVYRMEINEGPKGPVFMITSADGHSSSGQTPDIAWEKFQKNCSSRPKILHGKRFSCNIDGVEFFGFKNPFIQRLLREMVANVSGAAEQIFLSSTSCKETGKEDPTSHGSDSCNLPHLASSRITGKSRRREITNTKSSSKVNRKRSRPQDLKNNAEAIDPVEENKESANCKPPPVLSPSIYLLPFQEEKSHVSEKDLQSNSFGISNHLRGVVPAEETMVPITSGNCTSTGLTVTVANKENTLDRLPDPGDYPDENVVDLYAPDSFDLVQDISTGPGGCDDKNVIELYAPDTLDVVQAEMVISEGLASESNPEEEIGTSNSGKSEIDSVGQETAKSMMTFLLPQAIPLLKKSSRKKKAVVSSLEIRSRVVPSENQNNAVMNAENKMVDMEELMNIQCTSLGYSDARKCVADHLSVHQVSYHEIMPFGDSKADQVCFHEEACPRDTLGPPIGVQEHNKPLDCCLETTERKDKLCCNEVNVESDGAICQADHDISESLPSCNISKKNEFAEEIRDACASIDENLVGIVTCSHDNDLKTAPDRIDINVTVGTDDNSKSQGILSSQSLLLEESGVKTVLEETCNMSLTQTPSLVYSRRKKVESIKHKSKYRAPLSESIICRTFADSCVPETSTTMGNCNTLEASEMGWSYDRSCKDVFGSESMISGPSKSIPVYRPTTDCKSLLNNTVSAVSHDQSIMCLSSLHVDKEIRHENPLVRKSSESCKKQAASNSHSSSYIAEECQYSSDFKPKGMPMEKDLLGNFDLVGCYVHPLPVLSLTVSTGDNEIHICVLCDLLDKYRTLFIYKVATHEPTAGYPSFVGHTSVLFPVQKDYFGREIDLERSGVQFTPGGLYLLLLDSIRTPYCRQGRIPCTCSVCASSSFEGNAVKIVEVNLGYVSVVGKLTTAESLQHLLVCEPNRLVAVGESGRLHLWVMNPTWCAQVEKFILPANAFVSPGIVEIKKIPKCTSLVLGHNGFGEFSLWDISKRIIVSKFTSPSTSFCKFIPVGLFNWKKKGQSFRDTTVEESVHRMITATNMCFSVQTNDDSLLPLDGEDVAVWLLVSVMPDSDVEHDYKSSDYQTKSVGWWRLALLVKNTVIIGSILDPSAAAIGASAGHGIIGTHDGLVYMWEMSTGTKLGTLHHFKGSNVSCIATDDSMKGALAVAGGEGQLLVYLPSQKNILN</sequence>
<evidence type="ECO:0000256" key="1">
    <source>
        <dbReference type="ARBA" id="ARBA00004123"/>
    </source>
</evidence>
<dbReference type="SUPFAM" id="SSF50978">
    <property type="entry name" value="WD40 repeat-like"/>
    <property type="match status" value="1"/>
</dbReference>
<dbReference type="PANTHER" id="PTHR22715">
    <property type="entry name" value="TRANSFORMING GROWTH FACTOR BETA REGULATED GENE 1"/>
    <property type="match status" value="1"/>
</dbReference>
<proteinExistence type="predicted"/>
<dbReference type="PROSITE" id="PS51542">
    <property type="entry name" value="FYRN"/>
    <property type="match status" value="1"/>
</dbReference>
<feature type="region of interest" description="Disordered" evidence="3">
    <location>
        <begin position="151"/>
        <end position="227"/>
    </location>
</feature>
<dbReference type="GO" id="GO:0140993">
    <property type="term" value="F:histone modifying activity"/>
    <property type="evidence" value="ECO:0007669"/>
    <property type="project" value="UniProtKB-ARBA"/>
</dbReference>
<dbReference type="Gene3D" id="3.30.160.360">
    <property type="match status" value="1"/>
</dbReference>
<evidence type="ECO:0000313" key="5">
    <source>
        <dbReference type="Proteomes" id="UP000583929"/>
    </source>
</evidence>
<dbReference type="InterPro" id="IPR003888">
    <property type="entry name" value="FYrich_N"/>
</dbReference>
<dbReference type="GO" id="GO:0048731">
    <property type="term" value="P:system development"/>
    <property type="evidence" value="ECO:0007669"/>
    <property type="project" value="UniProtKB-ARBA"/>
</dbReference>
<feature type="region of interest" description="Disordered" evidence="3">
    <location>
        <begin position="359"/>
        <end position="379"/>
    </location>
</feature>